<sequence length="503" mass="59475">MKEKKNVILGFDLGVGSVGWAIVDSETNDIIKLGSRLFNEPELAADRRGFRGIRRLIRRRQYRNDKFYRLILKYKDIFGFGNRKDIEQMFVKLNRKYSNILELKILSLNKQINVQELVWLLHDYLENRGYFYEDVDSLEEIEKNDVKTTLFPSQILFNFYKKYGTAKSFNSYIDDEFRYNFSNKNWLHELNKLFEIQKTDANFINDYLKIFTAIRPYAKGPGSINSYSEYGRFKYKDNKLVEAYSNIWEKTIGKCSIFPSELRAVKNCASHEIFNILNELNNLKNSEYLDWRLTKENKLVILNDLLNEFSTSKSYKGLKAKTFIPFLETYCLNNNLPFSLDELNKIDNQGFNGFKYDKETTKPEFVEIRNIFEIIRVLAEFGINTNVLTFNDDLVKQYYQSDLKYEPTTWITLFNRIVDTLNNFKDKENRIEKLNILKELFESIFNDIKDEKLANIIEAIAINKKIKASTTASLSLKALNLFWPEMLNTNSNFEQLKFNPSFF</sequence>
<organism evidence="1">
    <name type="scientific">Metamycoplasma salivarium</name>
    <name type="common">Mycoplasma salivarium</name>
    <dbReference type="NCBI Taxonomy" id="2124"/>
    <lineage>
        <taxon>Bacteria</taxon>
        <taxon>Bacillati</taxon>
        <taxon>Mycoplasmatota</taxon>
        <taxon>Mycoplasmoidales</taxon>
        <taxon>Metamycoplasmataceae</taxon>
        <taxon>Metamycoplasma</taxon>
    </lineage>
</organism>
<dbReference type="Gene3D" id="3.30.420.10">
    <property type="entry name" value="Ribonuclease H-like superfamily/Ribonuclease H"/>
    <property type="match status" value="1"/>
</dbReference>
<gene>
    <name evidence="1" type="ORF">NCTC10113_01445</name>
</gene>
<evidence type="ECO:0000313" key="1">
    <source>
        <dbReference type="EMBL" id="VEU56536.1"/>
    </source>
</evidence>
<reference evidence="1" key="1">
    <citation type="submission" date="2019-01" db="EMBL/GenBank/DDBJ databases">
        <authorList>
            <consortium name="Pathogen Informatics"/>
        </authorList>
    </citation>
    <scope>NUCLEOTIDE SEQUENCE [LARGE SCALE GENOMIC DNA]</scope>
    <source>
        <strain evidence="1">NCTC10113</strain>
    </source>
</reference>
<dbReference type="AlphaFoldDB" id="A0A448ZZ78"/>
<dbReference type="GO" id="GO:0003676">
    <property type="term" value="F:nucleic acid binding"/>
    <property type="evidence" value="ECO:0007669"/>
    <property type="project" value="InterPro"/>
</dbReference>
<geneLocation type="plasmid" evidence="1">
    <name>2</name>
</geneLocation>
<dbReference type="InterPro" id="IPR028629">
    <property type="entry name" value="Cas9"/>
</dbReference>
<keyword evidence="1" id="KW-0614">Plasmid</keyword>
<dbReference type="RefSeq" id="WP_024544369.1">
    <property type="nucleotide sequence ID" value="NZ_LR214938.2"/>
</dbReference>
<dbReference type="EMBL" id="LR214939">
    <property type="protein sequence ID" value="VEU56536.1"/>
    <property type="molecule type" value="Genomic_DNA"/>
</dbReference>
<protein>
    <submittedName>
        <fullName evidence="1">Uncharacterized protein conserved in bacteria</fullName>
    </submittedName>
</protein>
<proteinExistence type="predicted"/>
<dbReference type="GO" id="GO:0004519">
    <property type="term" value="F:endonuclease activity"/>
    <property type="evidence" value="ECO:0007669"/>
    <property type="project" value="InterPro"/>
</dbReference>
<accession>A0A448ZZ78</accession>
<name>A0A448ZZ78_METSV</name>
<dbReference type="InterPro" id="IPR036397">
    <property type="entry name" value="RNaseH_sf"/>
</dbReference>
<dbReference type="NCBIfam" id="TIGR01865">
    <property type="entry name" value="cas_Csn1"/>
    <property type="match status" value="1"/>
</dbReference>